<evidence type="ECO:0000313" key="13">
    <source>
        <dbReference type="Proteomes" id="UP000620124"/>
    </source>
</evidence>
<dbReference type="InterPro" id="IPR036881">
    <property type="entry name" value="Glyco_hydro_3_C_sf"/>
</dbReference>
<dbReference type="InterPro" id="IPR011658">
    <property type="entry name" value="PA14_dom"/>
</dbReference>
<proteinExistence type="inferred from homology"/>
<dbReference type="Pfam" id="PF24016">
    <property type="entry name" value="DUF7330"/>
    <property type="match status" value="1"/>
</dbReference>
<dbReference type="Pfam" id="PF07691">
    <property type="entry name" value="PA14"/>
    <property type="match status" value="1"/>
</dbReference>
<dbReference type="EMBL" id="JACAZI010000010">
    <property type="protein sequence ID" value="KAF7350272.1"/>
    <property type="molecule type" value="Genomic_DNA"/>
</dbReference>
<feature type="transmembrane region" description="Helical" evidence="10">
    <location>
        <begin position="1251"/>
        <end position="1269"/>
    </location>
</feature>
<dbReference type="PANTHER" id="PTHR42721">
    <property type="entry name" value="SUGAR HYDROLASE-RELATED"/>
    <property type="match status" value="1"/>
</dbReference>
<dbReference type="Pfam" id="PF01915">
    <property type="entry name" value="Glyco_hydro_3_C"/>
    <property type="match status" value="1"/>
</dbReference>
<dbReference type="InterPro" id="IPR055754">
    <property type="entry name" value="DUF7330"/>
</dbReference>
<dbReference type="InterPro" id="IPR017853">
    <property type="entry name" value="GH"/>
</dbReference>
<keyword evidence="4" id="KW-0732">Signal</keyword>
<keyword evidence="3" id="KW-0119">Carbohydrate metabolism</keyword>
<feature type="transmembrane region" description="Helical" evidence="10">
    <location>
        <begin position="128"/>
        <end position="149"/>
    </location>
</feature>
<keyword evidence="10" id="KW-0472">Membrane</keyword>
<dbReference type="Gene3D" id="3.40.50.1700">
    <property type="entry name" value="Glycoside hydrolase family 3 C-terminal domain"/>
    <property type="match status" value="2"/>
</dbReference>
<dbReference type="PANTHER" id="PTHR42721:SF3">
    <property type="entry name" value="BETA-D-XYLOSIDASE 5-RELATED"/>
    <property type="match status" value="1"/>
</dbReference>
<evidence type="ECO:0000313" key="12">
    <source>
        <dbReference type="EMBL" id="KAF7350272.1"/>
    </source>
</evidence>
<keyword evidence="5 12" id="KW-0378">Hydrolase</keyword>
<comment type="catalytic activity">
    <reaction evidence="7">
        <text>Hydrolysis of (1-&gt;4)-beta-D-xylans, to remove successive D-xylose residues from the non-reducing termini.</text>
        <dbReference type="EC" id="3.2.1.37"/>
    </reaction>
</comment>
<dbReference type="InterPro" id="IPR044993">
    <property type="entry name" value="BXL"/>
</dbReference>
<dbReference type="InterPro" id="IPR001764">
    <property type="entry name" value="Glyco_hydro_3_N"/>
</dbReference>
<dbReference type="PROSITE" id="PS51820">
    <property type="entry name" value="PA14"/>
    <property type="match status" value="1"/>
</dbReference>
<accession>A0A8H6Y1U1</accession>
<keyword evidence="13" id="KW-1185">Reference proteome</keyword>
<evidence type="ECO:0000256" key="3">
    <source>
        <dbReference type="ARBA" id="ARBA00022651"/>
    </source>
</evidence>
<dbReference type="InterPro" id="IPR013783">
    <property type="entry name" value="Ig-like_fold"/>
</dbReference>
<dbReference type="GO" id="GO:0045493">
    <property type="term" value="P:xylan catabolic process"/>
    <property type="evidence" value="ECO:0007669"/>
    <property type="project" value="UniProtKB-KW"/>
</dbReference>
<dbReference type="SMART" id="SM01217">
    <property type="entry name" value="Fn3_like"/>
    <property type="match status" value="1"/>
</dbReference>
<organism evidence="12 13">
    <name type="scientific">Mycena venus</name>
    <dbReference type="NCBI Taxonomy" id="2733690"/>
    <lineage>
        <taxon>Eukaryota</taxon>
        <taxon>Fungi</taxon>
        <taxon>Dikarya</taxon>
        <taxon>Basidiomycota</taxon>
        <taxon>Agaricomycotina</taxon>
        <taxon>Agaricomycetes</taxon>
        <taxon>Agaricomycetidae</taxon>
        <taxon>Agaricales</taxon>
        <taxon>Marasmiineae</taxon>
        <taxon>Mycenaceae</taxon>
        <taxon>Mycena</taxon>
    </lineage>
</organism>
<dbReference type="Pfam" id="PF14310">
    <property type="entry name" value="Fn3-like"/>
    <property type="match status" value="1"/>
</dbReference>
<dbReference type="GO" id="GO:0009044">
    <property type="term" value="F:xylan 1,4-beta-xylosidase activity"/>
    <property type="evidence" value="ECO:0007669"/>
    <property type="project" value="UniProtKB-EC"/>
</dbReference>
<keyword evidence="3" id="KW-0624">Polysaccharide degradation</keyword>
<comment type="pathway">
    <text evidence="1">Glycan degradation; xylan degradation.</text>
</comment>
<feature type="domain" description="PA14" evidence="11">
    <location>
        <begin position="597"/>
        <end position="743"/>
    </location>
</feature>
<dbReference type="PRINTS" id="PR00133">
    <property type="entry name" value="GLHYDRLASE3"/>
</dbReference>
<keyword evidence="10" id="KW-1133">Transmembrane helix</keyword>
<keyword evidence="6" id="KW-0326">Glycosidase</keyword>
<dbReference type="OrthoDB" id="2123594at2759"/>
<dbReference type="SUPFAM" id="SSF51445">
    <property type="entry name" value="(Trans)glycosidases"/>
    <property type="match status" value="1"/>
</dbReference>
<feature type="transmembrane region" description="Helical" evidence="10">
    <location>
        <begin position="6"/>
        <end position="25"/>
    </location>
</feature>
<evidence type="ECO:0000256" key="5">
    <source>
        <dbReference type="ARBA" id="ARBA00022801"/>
    </source>
</evidence>
<feature type="transmembrane region" description="Helical" evidence="10">
    <location>
        <begin position="1290"/>
        <end position="1307"/>
    </location>
</feature>
<evidence type="ECO:0000256" key="6">
    <source>
        <dbReference type="ARBA" id="ARBA00023295"/>
    </source>
</evidence>
<dbReference type="InterPro" id="IPR002772">
    <property type="entry name" value="Glyco_hydro_3_C"/>
</dbReference>
<sequence length="1310" mass="143044">MPRPSHLIRVLLLVHGVFLHWVYYVNAVRQPPPQSIQSRPETRDAVEALLDEFLKHLSISDHQDFNLTGNPRRLRLKKDAFLNQVFDTISQPQEPISNMMGDTRITAEVTQKQQFIDNLVNQMTIPELVFQMHLMFAGGVVIIILPYGFAHLCTQDNIIGVASDNGGYDTAMQVAPDAGVGVMADWYPTNTSQYNSIQKLNAEKSRLKVPFMVYGECLHGVGSFKQSMFPQSIGLSASFDPSLVHSVGRAIGTEARAIGIHACLAPVLDLGKDPRWGRTQEAWGEDFVLTSLMGVAYASGLSKNSSWAEPDAVVPVLKHFAAYGSPRSGLNAAPFMGRGLREVMQEMLVPFKAAIDLGGARGVMMSYNELDEIPASVHPVLYGALAEWGFDGFTTADDTGMAQLFTTHHVASSPADAIAQWYNAGGMINFYDFPIDVMVNATEGLVANGTVQLSTLQDHVRKILGVKYDLGLFDNPLISESLDVQALTAAHTPLTLDAAHRSIVLLENRDNTLPLKPTAQKIQTIALIGPFSDILNYGDYSGQWGAYPTNRSQTLRQAMSAHLSANAPDVRLVSSWGADTWTYHGQYNVPGYLLSFGGAPGMRGTYYADTNFSDPVFTLQETPNRDWGLYPPVGLPSNNFSVVWEGELQVPVDGAAVDGWLGVAVAANCSARLFVDGMLVSQTAATPERQYSREYYTRREHHATAARRRGVPKIANFGSLNAEVELFWNLVDRTDAVQKAVDVASTADVVVLAVGANWNSDGENGDRATLGLSVEQTVLADAIFAVGKPVVLVLQGGRPFAIPEYYQKSSAVINAFFPGQSGGQAISDVLFGLFNPGGRVPLSVPFDVGTLPVYYNYKATSHVNNFTDEDIGSYPVYSFGYGLSYTTFTHKNFNAGGQHTFSKGDTITFQVTVTNTGPVAGSYVAQVYLLGRVSTVTTPVKQLVGFSRVYLDSGESQVAMMTLEVDRFLQVVNRENEWELQTGGYTFALLEHSGFLASTATNITLTCTSGPPPYDPTPNEENDDATEPSAMFTRPGNNIIISRTFGALRGMRFIIDPSIHLPKTLLRPQPSQAAQKPELNLGLGVDFGGIDAEVDVLPLVTSTVTVRPESGDEDETDRGVDARQQKKVHLSASTIFGHINLRVNAPPATPIVLNVNSDFGRIRVYLPRTMHGPLTLSSSIRTPRLSPALRSACMPLREEGNKTHWFVGDLGAWSAKDEIGDEVSLSSEFGIVWVGYIGEEDEIPRVRRGNAVWHGLRAMGMFLLPLAVYRILSDEDETSRGQRRETVWQGLRAVGIVLLPIAFYHILAST</sequence>
<comment type="similarity">
    <text evidence="2">Belongs to the glycosyl hydrolase 3 family.</text>
</comment>
<name>A0A8H6Y1U1_9AGAR</name>
<keyword evidence="10" id="KW-0812">Transmembrane</keyword>
<evidence type="ECO:0000259" key="11">
    <source>
        <dbReference type="PROSITE" id="PS51820"/>
    </source>
</evidence>
<reference evidence="12" key="1">
    <citation type="submission" date="2020-05" db="EMBL/GenBank/DDBJ databases">
        <title>Mycena genomes resolve the evolution of fungal bioluminescence.</title>
        <authorList>
            <person name="Tsai I.J."/>
        </authorList>
    </citation>
    <scope>NUCLEOTIDE SEQUENCE</scope>
    <source>
        <strain evidence="12">CCC161011</strain>
    </source>
</reference>
<gene>
    <name evidence="12" type="ORF">MVEN_01331200</name>
</gene>
<dbReference type="InterPro" id="IPR037524">
    <property type="entry name" value="PA14/GLEYA"/>
</dbReference>
<dbReference type="GO" id="GO:0031222">
    <property type="term" value="P:arabinan catabolic process"/>
    <property type="evidence" value="ECO:0007669"/>
    <property type="project" value="TreeGrafter"/>
</dbReference>
<comment type="caution">
    <text evidence="12">The sequence shown here is derived from an EMBL/GenBank/DDBJ whole genome shotgun (WGS) entry which is preliminary data.</text>
</comment>
<evidence type="ECO:0000256" key="9">
    <source>
        <dbReference type="SAM" id="MobiDB-lite"/>
    </source>
</evidence>
<protein>
    <recommendedName>
        <fullName evidence="8">xylan 1,4-beta-xylosidase</fullName>
        <ecNumber evidence="8">3.2.1.37</ecNumber>
    </recommendedName>
</protein>
<dbReference type="GO" id="GO:0046556">
    <property type="term" value="F:alpha-L-arabinofuranosidase activity"/>
    <property type="evidence" value="ECO:0007669"/>
    <property type="project" value="TreeGrafter"/>
</dbReference>
<dbReference type="EC" id="3.2.1.37" evidence="8"/>
<evidence type="ECO:0000256" key="7">
    <source>
        <dbReference type="ARBA" id="ARBA00024574"/>
    </source>
</evidence>
<evidence type="ECO:0000256" key="2">
    <source>
        <dbReference type="ARBA" id="ARBA00005336"/>
    </source>
</evidence>
<dbReference type="Gene3D" id="2.60.40.10">
    <property type="entry name" value="Immunoglobulins"/>
    <property type="match status" value="1"/>
</dbReference>
<dbReference type="Gene3D" id="3.20.20.300">
    <property type="entry name" value="Glycoside hydrolase, family 3, N-terminal domain"/>
    <property type="match status" value="1"/>
</dbReference>
<dbReference type="SUPFAM" id="SSF52279">
    <property type="entry name" value="Beta-D-glucan exohydrolase, C-terminal domain"/>
    <property type="match status" value="1"/>
</dbReference>
<dbReference type="Proteomes" id="UP000620124">
    <property type="component" value="Unassembled WGS sequence"/>
</dbReference>
<evidence type="ECO:0000256" key="8">
    <source>
        <dbReference type="ARBA" id="ARBA00026107"/>
    </source>
</evidence>
<evidence type="ECO:0000256" key="4">
    <source>
        <dbReference type="ARBA" id="ARBA00022729"/>
    </source>
</evidence>
<feature type="region of interest" description="Disordered" evidence="9">
    <location>
        <begin position="1009"/>
        <end position="1031"/>
    </location>
</feature>
<dbReference type="Pfam" id="PF00933">
    <property type="entry name" value="Glyco_hydro_3"/>
    <property type="match status" value="1"/>
</dbReference>
<keyword evidence="3" id="KW-0858">Xylan degradation</keyword>
<evidence type="ECO:0000256" key="10">
    <source>
        <dbReference type="SAM" id="Phobius"/>
    </source>
</evidence>
<dbReference type="InterPro" id="IPR026891">
    <property type="entry name" value="Fn3-like"/>
</dbReference>
<dbReference type="InterPro" id="IPR036962">
    <property type="entry name" value="Glyco_hydro_3_N_sf"/>
</dbReference>
<evidence type="ECO:0000256" key="1">
    <source>
        <dbReference type="ARBA" id="ARBA00004851"/>
    </source>
</evidence>